<dbReference type="Gene3D" id="3.40.1000.70">
    <property type="entry name" value="PknH-like extracellular domain"/>
    <property type="match status" value="1"/>
</dbReference>
<name>A0A1E8Q0J2_9MYCO</name>
<sequence>MLWVAAACLVAGCSSTVTGTAVRTGASAAPDVPQLREAQLDDVMLGLADLATIVGASELETILDSEEMSDNVDVVSDPACLGAIMGAEDAVYAGSGWTAVRDHVVGDPDDEHWIEQTAVLFPSEEQAHGFYGDATAMWSRCAGSSVSLDDTDVGYVWDVGPLEEADYMITQVTTEQDYDDWRCQHAMSHASNLVVETWACAFGSTDGAVAIAERMLENASQA</sequence>
<accession>A0A1E8Q0J2</accession>
<dbReference type="AlphaFoldDB" id="A0A1E8Q0J2"/>
<gene>
    <name evidence="3" type="ORF">BEL07_20175</name>
</gene>
<dbReference type="Proteomes" id="UP000178953">
    <property type="component" value="Unassembled WGS sequence"/>
</dbReference>
<dbReference type="InterPro" id="IPR026954">
    <property type="entry name" value="PknH-like_Extracell"/>
</dbReference>
<evidence type="ECO:0000256" key="1">
    <source>
        <dbReference type="SAM" id="SignalP"/>
    </source>
</evidence>
<comment type="caution">
    <text evidence="3">The sequence shown here is derived from an EMBL/GenBank/DDBJ whole genome shotgun (WGS) entry which is preliminary data.</text>
</comment>
<evidence type="ECO:0000259" key="2">
    <source>
        <dbReference type="Pfam" id="PF14032"/>
    </source>
</evidence>
<protein>
    <recommendedName>
        <fullName evidence="2">PknH-like extracellular domain-containing protein</fullName>
    </recommendedName>
</protein>
<evidence type="ECO:0000313" key="3">
    <source>
        <dbReference type="EMBL" id="OFJ51947.1"/>
    </source>
</evidence>
<reference evidence="3 4" key="1">
    <citation type="submission" date="2016-09" db="EMBL/GenBank/DDBJ databases">
        <title>genome sequence of Mycobacterium sp. 739 SCH.</title>
        <authorList>
            <person name="Greninger A.L."/>
            <person name="Qin X."/>
            <person name="Jerome K."/>
            <person name="Vora S."/>
            <person name="Quinn K."/>
        </authorList>
    </citation>
    <scope>NUCLEOTIDE SEQUENCE [LARGE SCALE GENOMIC DNA]</scope>
    <source>
        <strain evidence="3 4">SCH</strain>
    </source>
</reference>
<keyword evidence="1" id="KW-0732">Signal</keyword>
<feature type="domain" description="PknH-like extracellular" evidence="2">
    <location>
        <begin position="36"/>
        <end position="217"/>
    </location>
</feature>
<organism evidence="3 4">
    <name type="scientific">Mycolicibacterium grossiae</name>
    <dbReference type="NCBI Taxonomy" id="1552759"/>
    <lineage>
        <taxon>Bacteria</taxon>
        <taxon>Bacillati</taxon>
        <taxon>Actinomycetota</taxon>
        <taxon>Actinomycetes</taxon>
        <taxon>Mycobacteriales</taxon>
        <taxon>Mycobacteriaceae</taxon>
        <taxon>Mycolicibacterium</taxon>
    </lineage>
</organism>
<dbReference type="Pfam" id="PF14032">
    <property type="entry name" value="PknH_C"/>
    <property type="match status" value="1"/>
</dbReference>
<dbReference type="InterPro" id="IPR038232">
    <property type="entry name" value="PknH-like_Extracell_sf"/>
</dbReference>
<feature type="signal peptide" evidence="1">
    <location>
        <begin position="1"/>
        <end position="19"/>
    </location>
</feature>
<feature type="chain" id="PRO_5039485310" description="PknH-like extracellular domain-containing protein" evidence="1">
    <location>
        <begin position="20"/>
        <end position="222"/>
    </location>
</feature>
<dbReference type="EMBL" id="MCHX01000052">
    <property type="protein sequence ID" value="OFJ51947.1"/>
    <property type="molecule type" value="Genomic_DNA"/>
</dbReference>
<proteinExistence type="predicted"/>
<evidence type="ECO:0000313" key="4">
    <source>
        <dbReference type="Proteomes" id="UP000178953"/>
    </source>
</evidence>
<keyword evidence="4" id="KW-1185">Reference proteome</keyword>